<dbReference type="RefSeq" id="WP_069365632.1">
    <property type="nucleotide sequence ID" value="NZ_CP012502.1"/>
</dbReference>
<dbReference type="PANTHER" id="PTHR34535">
    <property type="entry name" value="HYDROGENASE MATURATION FACTOR HYPA"/>
    <property type="match status" value="1"/>
</dbReference>
<name>A0A1D7QXE3_9BACI</name>
<dbReference type="GO" id="GO:0051604">
    <property type="term" value="P:protein maturation"/>
    <property type="evidence" value="ECO:0007669"/>
    <property type="project" value="InterPro"/>
</dbReference>
<evidence type="ECO:0000256" key="3">
    <source>
        <dbReference type="ARBA" id="ARBA00022833"/>
    </source>
</evidence>
<dbReference type="EMBL" id="CP012502">
    <property type="protein sequence ID" value="AOM83674.1"/>
    <property type="molecule type" value="Genomic_DNA"/>
</dbReference>
<dbReference type="InterPro" id="IPR000688">
    <property type="entry name" value="HypA/HybF"/>
</dbReference>
<sequence length="125" mass="14184">MHEVALMEDILAIVDRHKNGQGFDYVNEIELIVGDISNVMPEALFMAFDMLKASGEYPFLLEDAMLVMEQEAAEARCTVCKRNYKPDNRFAFCPDCEMPSGEIIKGEVFQIISYEGGRYDESEAQ</sequence>
<evidence type="ECO:0000313" key="4">
    <source>
        <dbReference type="EMBL" id="AOM83674.1"/>
    </source>
</evidence>
<dbReference type="PANTHER" id="PTHR34535:SF3">
    <property type="entry name" value="HYDROGENASE MATURATION FACTOR HYPA"/>
    <property type="match status" value="1"/>
</dbReference>
<accession>A0A1D7QXE3</accession>
<dbReference type="GO" id="GO:0008270">
    <property type="term" value="F:zinc ion binding"/>
    <property type="evidence" value="ECO:0007669"/>
    <property type="project" value="TreeGrafter"/>
</dbReference>
<gene>
    <name evidence="4" type="primary">hypA</name>
    <name evidence="4" type="ORF">BBEV_2333</name>
</gene>
<dbReference type="AlphaFoldDB" id="A0A1D7QXE3"/>
<organism evidence="4 5">
    <name type="scientific">Salisediminibacterium beveridgei</name>
    <dbReference type="NCBI Taxonomy" id="632773"/>
    <lineage>
        <taxon>Bacteria</taxon>
        <taxon>Bacillati</taxon>
        <taxon>Bacillota</taxon>
        <taxon>Bacilli</taxon>
        <taxon>Bacillales</taxon>
        <taxon>Bacillaceae</taxon>
        <taxon>Salisediminibacterium</taxon>
    </lineage>
</organism>
<dbReference type="OrthoDB" id="9800361at2"/>
<evidence type="ECO:0000256" key="1">
    <source>
        <dbReference type="ARBA" id="ARBA00022596"/>
    </source>
</evidence>
<protein>
    <submittedName>
        <fullName evidence="4">[NiFe] hydrogenase nickel incorporation protein HypA</fullName>
    </submittedName>
</protein>
<keyword evidence="2" id="KW-0479">Metal-binding</keyword>
<evidence type="ECO:0000256" key="2">
    <source>
        <dbReference type="ARBA" id="ARBA00022723"/>
    </source>
</evidence>
<proteinExistence type="predicted"/>
<keyword evidence="1" id="KW-0533">Nickel</keyword>
<dbReference type="STRING" id="632773.BBEV_2333"/>
<dbReference type="KEGG" id="bbev:BBEV_2333"/>
<dbReference type="Proteomes" id="UP000094463">
    <property type="component" value="Chromosome"/>
</dbReference>
<evidence type="ECO:0000313" key="5">
    <source>
        <dbReference type="Proteomes" id="UP000094463"/>
    </source>
</evidence>
<dbReference type="Gene3D" id="3.30.2320.80">
    <property type="match status" value="1"/>
</dbReference>
<dbReference type="Pfam" id="PF01155">
    <property type="entry name" value="HypA"/>
    <property type="match status" value="1"/>
</dbReference>
<dbReference type="PIRSF" id="PIRSF004761">
    <property type="entry name" value="Hydrgn_mat_HypA"/>
    <property type="match status" value="1"/>
</dbReference>
<keyword evidence="3" id="KW-0862">Zinc</keyword>
<dbReference type="GO" id="GO:0016151">
    <property type="term" value="F:nickel cation binding"/>
    <property type="evidence" value="ECO:0007669"/>
    <property type="project" value="InterPro"/>
</dbReference>
<keyword evidence="5" id="KW-1185">Reference proteome</keyword>
<reference evidence="4 5" key="1">
    <citation type="submission" date="2015-08" db="EMBL/GenBank/DDBJ databases">
        <title>The complete genome sequence of Bacillus beveridgei MLTeJB.</title>
        <authorList>
            <person name="Hanson T.E."/>
            <person name="Mesa C."/>
            <person name="Basesman S.M."/>
            <person name="Oremland R.S."/>
        </authorList>
    </citation>
    <scope>NUCLEOTIDE SEQUENCE [LARGE SCALE GENOMIC DNA]</scope>
    <source>
        <strain evidence="4 5">MLTeJB</strain>
    </source>
</reference>